<dbReference type="OrthoDB" id="946068at2759"/>
<evidence type="ECO:0000313" key="3">
    <source>
        <dbReference type="Proteomes" id="UP000270924"/>
    </source>
</evidence>
<proteinExistence type="predicted"/>
<dbReference type="SUPFAM" id="SSF50729">
    <property type="entry name" value="PH domain-like"/>
    <property type="match status" value="2"/>
</dbReference>
<protein>
    <recommendedName>
        <fullName evidence="4">IRS-type PTB domain-containing protein</fullName>
    </recommendedName>
</protein>
<feature type="region of interest" description="Disordered" evidence="1">
    <location>
        <begin position="429"/>
        <end position="460"/>
    </location>
</feature>
<sequence>MDKKRISSSVEEEAGVLKSGYVTAAFSPVKTKRMYYAVLGHRALELHENEKKSQRKNRHPRHLIDLSTCFNINRHDIVVNGHFKLTVQEFRDNADLFSALKIKAEQVLNKNYEEFSKILKKQHRKLILVDHSDKECAWDVTMVEHPKFRKSVKSSEKLINLCTKDPSLLGPHRLCFYHHTIILCRRGIEPAPSDALSQSGIPPFKVTDFVEFPRQYMASFGCQERYFFMVMGRSSPSGSGELWALCDCEEVAADVHNKLNKIIEEECEKKKKMPNGPLLHLTSTYHSHRDRLHTHSGLRRTGTTMSKKLTPDEMSLKERRAQIRGYKWAADSIQERAQEDTLSPNVPSFLWFDSTTTARANCLKNSRSGQNSLVRKIDRTRSFETKVSLPSSSAVPRRINEKNSKGYFPAELSLESLEWSNLFRNHSSFASSSATEETEDSGGTLRTDLEETSPSKTAVERQIKATIERTHPSILKQQFMPHSESRKVISTTSGHPECDERADGTSCSVAGSTSTNDDFLQTTPGESNTYLYLVAVLKRSEDGRNETKLL</sequence>
<organism evidence="2 3">
    <name type="scientific">Wuchereria bancrofti</name>
    <dbReference type="NCBI Taxonomy" id="6293"/>
    <lineage>
        <taxon>Eukaryota</taxon>
        <taxon>Metazoa</taxon>
        <taxon>Ecdysozoa</taxon>
        <taxon>Nematoda</taxon>
        <taxon>Chromadorea</taxon>
        <taxon>Rhabditida</taxon>
        <taxon>Spirurina</taxon>
        <taxon>Spiruromorpha</taxon>
        <taxon>Filarioidea</taxon>
        <taxon>Onchocercidae</taxon>
        <taxon>Wuchereria</taxon>
    </lineage>
</organism>
<feature type="region of interest" description="Disordered" evidence="1">
    <location>
        <begin position="480"/>
        <end position="515"/>
    </location>
</feature>
<dbReference type="InterPro" id="IPR011993">
    <property type="entry name" value="PH-like_dom_sf"/>
</dbReference>
<name>A0A3P7F0Q5_WUCBA</name>
<evidence type="ECO:0000256" key="1">
    <source>
        <dbReference type="SAM" id="MobiDB-lite"/>
    </source>
</evidence>
<evidence type="ECO:0008006" key="4">
    <source>
        <dbReference type="Google" id="ProtNLM"/>
    </source>
</evidence>
<feature type="compositionally biased region" description="Polar residues" evidence="1">
    <location>
        <begin position="505"/>
        <end position="515"/>
    </location>
</feature>
<evidence type="ECO:0000313" key="2">
    <source>
        <dbReference type="EMBL" id="VDM22149.1"/>
    </source>
</evidence>
<dbReference type="Proteomes" id="UP000270924">
    <property type="component" value="Unassembled WGS sequence"/>
</dbReference>
<dbReference type="AlphaFoldDB" id="A0A3P7F0Q5"/>
<keyword evidence="3" id="KW-1185">Reference proteome</keyword>
<reference evidence="2 3" key="1">
    <citation type="submission" date="2018-11" db="EMBL/GenBank/DDBJ databases">
        <authorList>
            <consortium name="Pathogen Informatics"/>
        </authorList>
    </citation>
    <scope>NUCLEOTIDE SEQUENCE [LARGE SCALE GENOMIC DNA]</scope>
</reference>
<accession>A0A3P7F0Q5</accession>
<dbReference type="InParanoid" id="A0A3P7F0Q5"/>
<dbReference type="EMBL" id="UYWW01012733">
    <property type="protein sequence ID" value="VDM22149.1"/>
    <property type="molecule type" value="Genomic_DNA"/>
</dbReference>
<dbReference type="Gene3D" id="2.30.29.30">
    <property type="entry name" value="Pleckstrin-homology domain (PH domain)/Phosphotyrosine-binding domain (PTB)"/>
    <property type="match status" value="2"/>
</dbReference>
<gene>
    <name evidence="2" type="ORF">WBA_LOCUS12331</name>
</gene>